<dbReference type="Proteomes" id="UP001165283">
    <property type="component" value="Unassembled WGS sequence"/>
</dbReference>
<evidence type="ECO:0000256" key="2">
    <source>
        <dbReference type="ARBA" id="ARBA00023015"/>
    </source>
</evidence>
<evidence type="ECO:0000313" key="7">
    <source>
        <dbReference type="Proteomes" id="UP001165283"/>
    </source>
</evidence>
<dbReference type="Pfam" id="PF03466">
    <property type="entry name" value="LysR_substrate"/>
    <property type="match status" value="1"/>
</dbReference>
<keyword evidence="3" id="KW-0238">DNA-binding</keyword>
<dbReference type="SUPFAM" id="SSF53850">
    <property type="entry name" value="Periplasmic binding protein-like II"/>
    <property type="match status" value="1"/>
</dbReference>
<dbReference type="SUPFAM" id="SSF46785">
    <property type="entry name" value="Winged helix' DNA-binding domain"/>
    <property type="match status" value="1"/>
</dbReference>
<organism evidence="6 7">
    <name type="scientific">Pseudonocardia humida</name>
    <dbReference type="NCBI Taxonomy" id="2800819"/>
    <lineage>
        <taxon>Bacteria</taxon>
        <taxon>Bacillati</taxon>
        <taxon>Actinomycetota</taxon>
        <taxon>Actinomycetes</taxon>
        <taxon>Pseudonocardiales</taxon>
        <taxon>Pseudonocardiaceae</taxon>
        <taxon>Pseudonocardia</taxon>
    </lineage>
</organism>
<feature type="domain" description="HTH lysR-type" evidence="5">
    <location>
        <begin position="7"/>
        <end position="64"/>
    </location>
</feature>
<comment type="caution">
    <text evidence="6">The sequence shown here is derived from an EMBL/GenBank/DDBJ whole genome shotgun (WGS) entry which is preliminary data.</text>
</comment>
<keyword evidence="4" id="KW-0804">Transcription</keyword>
<evidence type="ECO:0000256" key="4">
    <source>
        <dbReference type="ARBA" id="ARBA00023163"/>
    </source>
</evidence>
<dbReference type="CDD" id="cd08414">
    <property type="entry name" value="PBP2_LTTR_aromatics_like"/>
    <property type="match status" value="1"/>
</dbReference>
<comment type="similarity">
    <text evidence="1">Belongs to the LysR transcriptional regulatory family.</text>
</comment>
<dbReference type="PRINTS" id="PR00039">
    <property type="entry name" value="HTHLYSR"/>
</dbReference>
<reference evidence="6" key="1">
    <citation type="submission" date="2021-04" db="EMBL/GenBank/DDBJ databases">
        <title>Pseudonocardia sp. nov., isolated from sandy soil of mangrove forest.</title>
        <authorList>
            <person name="Zan Z."/>
            <person name="Huang R."/>
            <person name="Liu W."/>
        </authorList>
    </citation>
    <scope>NUCLEOTIDE SEQUENCE</scope>
    <source>
        <strain evidence="6">S2-4</strain>
    </source>
</reference>
<dbReference type="PANTHER" id="PTHR30346:SF0">
    <property type="entry name" value="HCA OPERON TRANSCRIPTIONAL ACTIVATOR HCAR"/>
    <property type="match status" value="1"/>
</dbReference>
<dbReference type="PROSITE" id="PS50931">
    <property type="entry name" value="HTH_LYSR"/>
    <property type="match status" value="1"/>
</dbReference>
<evidence type="ECO:0000313" key="6">
    <source>
        <dbReference type="EMBL" id="MCO1654574.1"/>
    </source>
</evidence>
<gene>
    <name evidence="6" type="ORF">KDL28_05845</name>
</gene>
<dbReference type="InterPro" id="IPR005119">
    <property type="entry name" value="LysR_subst-bd"/>
</dbReference>
<dbReference type="InterPro" id="IPR036388">
    <property type="entry name" value="WH-like_DNA-bd_sf"/>
</dbReference>
<dbReference type="EMBL" id="JAGSOV010000011">
    <property type="protein sequence ID" value="MCO1654574.1"/>
    <property type="molecule type" value="Genomic_DNA"/>
</dbReference>
<dbReference type="InterPro" id="IPR000847">
    <property type="entry name" value="LysR_HTH_N"/>
</dbReference>
<dbReference type="PANTHER" id="PTHR30346">
    <property type="entry name" value="TRANSCRIPTIONAL DUAL REGULATOR HCAR-RELATED"/>
    <property type="match status" value="1"/>
</dbReference>
<accession>A0ABT0ZV81</accession>
<protein>
    <submittedName>
        <fullName evidence="6">LysR family transcriptional regulator</fullName>
    </submittedName>
</protein>
<sequence length="315" mass="33563">MPGPGDPHVRDLRYFLAVAEELSFTRAAARMHVSQPALSKQVRALETRLGAELFTRGHRSIALTAAGTALLPRARGIVVEWERAGAEVRAVAGTTRRTITVGFHTRIGRGLVPAITAALAERMPGWRLRFRQVDWGDPSVGLRDGSVDVAVGWLPVPGPGIAHRVAATEARWVALPVEHRLAGRDVVPFAELTGEPFVALPASAGPMREFWLAAEQRRAPAAIGAEAATADEAFEAVASGLGVVLLAAGNAAIYRRDDIVCRPVPDLPACELAVLWRADDRRPAVRVVTDACCRSVATDAAARDRRPGGDSPSGL</sequence>
<keyword evidence="7" id="KW-1185">Reference proteome</keyword>
<evidence type="ECO:0000256" key="1">
    <source>
        <dbReference type="ARBA" id="ARBA00009437"/>
    </source>
</evidence>
<keyword evidence="2" id="KW-0805">Transcription regulation</keyword>
<dbReference type="Gene3D" id="3.40.190.10">
    <property type="entry name" value="Periplasmic binding protein-like II"/>
    <property type="match status" value="2"/>
</dbReference>
<evidence type="ECO:0000259" key="5">
    <source>
        <dbReference type="PROSITE" id="PS50931"/>
    </source>
</evidence>
<proteinExistence type="inferred from homology"/>
<name>A0ABT0ZV81_9PSEU</name>
<dbReference type="Gene3D" id="1.10.10.10">
    <property type="entry name" value="Winged helix-like DNA-binding domain superfamily/Winged helix DNA-binding domain"/>
    <property type="match status" value="1"/>
</dbReference>
<dbReference type="InterPro" id="IPR036390">
    <property type="entry name" value="WH_DNA-bd_sf"/>
</dbReference>
<dbReference type="Pfam" id="PF00126">
    <property type="entry name" value="HTH_1"/>
    <property type="match status" value="1"/>
</dbReference>
<evidence type="ECO:0000256" key="3">
    <source>
        <dbReference type="ARBA" id="ARBA00023125"/>
    </source>
</evidence>